<dbReference type="OrthoDB" id="6079678at2759"/>
<sequence length="97" mass="10811">MQFSISKHSTEECIGRIQSSAVRFGRRSCCCIKYHPKHGINDLFRSERGTNSVSSQIACSSLIEPPLSPSVDDYVANRDLTGLKLRNPLDGHYSPDK</sequence>
<name>A0A834I0D2_RHYFE</name>
<organism evidence="1 2">
    <name type="scientific">Rhynchophorus ferrugineus</name>
    <name type="common">Red palm weevil</name>
    <name type="synonym">Curculio ferrugineus</name>
    <dbReference type="NCBI Taxonomy" id="354439"/>
    <lineage>
        <taxon>Eukaryota</taxon>
        <taxon>Metazoa</taxon>
        <taxon>Ecdysozoa</taxon>
        <taxon>Arthropoda</taxon>
        <taxon>Hexapoda</taxon>
        <taxon>Insecta</taxon>
        <taxon>Pterygota</taxon>
        <taxon>Neoptera</taxon>
        <taxon>Endopterygota</taxon>
        <taxon>Coleoptera</taxon>
        <taxon>Polyphaga</taxon>
        <taxon>Cucujiformia</taxon>
        <taxon>Curculionidae</taxon>
        <taxon>Dryophthorinae</taxon>
        <taxon>Rhynchophorus</taxon>
    </lineage>
</organism>
<accession>A0A834I0D2</accession>
<dbReference type="AlphaFoldDB" id="A0A834I0D2"/>
<gene>
    <name evidence="1" type="ORF">GWI33_017112</name>
</gene>
<evidence type="ECO:0000313" key="1">
    <source>
        <dbReference type="EMBL" id="KAF7269871.1"/>
    </source>
</evidence>
<dbReference type="EMBL" id="JAACXV010014163">
    <property type="protein sequence ID" value="KAF7269871.1"/>
    <property type="molecule type" value="Genomic_DNA"/>
</dbReference>
<evidence type="ECO:0000313" key="2">
    <source>
        <dbReference type="Proteomes" id="UP000625711"/>
    </source>
</evidence>
<reference evidence="1" key="1">
    <citation type="submission" date="2020-08" db="EMBL/GenBank/DDBJ databases">
        <title>Genome sequencing and assembly of the red palm weevil Rhynchophorus ferrugineus.</title>
        <authorList>
            <person name="Dias G.B."/>
            <person name="Bergman C.M."/>
            <person name="Manee M."/>
        </authorList>
    </citation>
    <scope>NUCLEOTIDE SEQUENCE</scope>
    <source>
        <strain evidence="1">AA-2017</strain>
        <tissue evidence="1">Whole larva</tissue>
    </source>
</reference>
<keyword evidence="2" id="KW-1185">Reference proteome</keyword>
<dbReference type="Proteomes" id="UP000625711">
    <property type="component" value="Unassembled WGS sequence"/>
</dbReference>
<protein>
    <submittedName>
        <fullName evidence="1">Uncharacterized protein</fullName>
    </submittedName>
</protein>
<comment type="caution">
    <text evidence="1">The sequence shown here is derived from an EMBL/GenBank/DDBJ whole genome shotgun (WGS) entry which is preliminary data.</text>
</comment>
<proteinExistence type="predicted"/>